<name>A0A6G7Y9K5_9ACTN</name>
<protein>
    <recommendedName>
        <fullName evidence="8">ATP synthase epsilon chain</fullName>
    </recommendedName>
    <alternativeName>
        <fullName evidence="8">ATP synthase F1 sector epsilon subunit</fullName>
    </alternativeName>
    <alternativeName>
        <fullName evidence="8">F-ATPase epsilon subunit</fullName>
    </alternativeName>
</protein>
<dbReference type="NCBIfam" id="TIGR01216">
    <property type="entry name" value="ATP_synt_epsi"/>
    <property type="match status" value="1"/>
</dbReference>
<dbReference type="Gene3D" id="2.60.15.10">
    <property type="entry name" value="F0F1 ATP synthase delta/epsilon subunit, N-terminal"/>
    <property type="match status" value="1"/>
</dbReference>
<dbReference type="NCBIfam" id="NF009977">
    <property type="entry name" value="PRK13442.1"/>
    <property type="match status" value="1"/>
</dbReference>
<dbReference type="InterPro" id="IPR001469">
    <property type="entry name" value="ATP_synth_F1_dsu/esu"/>
</dbReference>
<evidence type="ECO:0000313" key="12">
    <source>
        <dbReference type="Proteomes" id="UP000501058"/>
    </source>
</evidence>
<proteinExistence type="inferred from homology"/>
<keyword evidence="4 8" id="KW-0406">Ion transport</keyword>
<dbReference type="PANTHER" id="PTHR13822:SF10">
    <property type="entry name" value="ATP SYNTHASE EPSILON CHAIN, CHLOROPLASTIC"/>
    <property type="match status" value="1"/>
</dbReference>
<keyword evidence="12" id="KW-1185">Reference proteome</keyword>
<evidence type="ECO:0000259" key="10">
    <source>
        <dbReference type="Pfam" id="PF02823"/>
    </source>
</evidence>
<evidence type="ECO:0000256" key="1">
    <source>
        <dbReference type="ARBA" id="ARBA00004202"/>
    </source>
</evidence>
<dbReference type="Proteomes" id="UP000501058">
    <property type="component" value="Chromosome"/>
</dbReference>
<dbReference type="AlphaFoldDB" id="A0A6G7Y9K5"/>
<dbReference type="PANTHER" id="PTHR13822">
    <property type="entry name" value="ATP SYNTHASE DELTA/EPSILON CHAIN"/>
    <property type="match status" value="1"/>
</dbReference>
<dbReference type="Pfam" id="PF02823">
    <property type="entry name" value="ATP-synt_DE_N"/>
    <property type="match status" value="1"/>
</dbReference>
<accession>A0A6G7Y9K5</accession>
<keyword evidence="3 8" id="KW-0813">Transport</keyword>
<dbReference type="CDD" id="cd12152">
    <property type="entry name" value="F1-ATPase_delta"/>
    <property type="match status" value="1"/>
</dbReference>
<keyword evidence="7 8" id="KW-0066">ATP synthesis</keyword>
<comment type="subunit">
    <text evidence="8 9">F-type ATPases have 2 components, CF(1) - the catalytic core - and CF(0) - the membrane proton channel. CF(1) has five subunits: alpha(3), beta(3), gamma(1), delta(1), epsilon(1). CF(0) has three main subunits: a, b and c.</text>
</comment>
<dbReference type="HAMAP" id="MF_00530">
    <property type="entry name" value="ATP_synth_epsil_bac"/>
    <property type="match status" value="1"/>
</dbReference>
<dbReference type="GO" id="GO:0046933">
    <property type="term" value="F:proton-transporting ATP synthase activity, rotational mechanism"/>
    <property type="evidence" value="ECO:0007669"/>
    <property type="project" value="UniProtKB-UniRule"/>
</dbReference>
<evidence type="ECO:0000256" key="7">
    <source>
        <dbReference type="ARBA" id="ARBA00023310"/>
    </source>
</evidence>
<evidence type="ECO:0000256" key="8">
    <source>
        <dbReference type="HAMAP-Rule" id="MF_00530"/>
    </source>
</evidence>
<keyword evidence="8" id="KW-1003">Cell membrane</keyword>
<comment type="subcellular location">
    <subcellularLocation>
        <location evidence="1 8">Cell membrane</location>
        <topology evidence="1 8">Peripheral membrane protein</topology>
    </subcellularLocation>
</comment>
<evidence type="ECO:0000256" key="4">
    <source>
        <dbReference type="ARBA" id="ARBA00023065"/>
    </source>
</evidence>
<comment type="function">
    <text evidence="8">Produces ATP from ADP in the presence of a proton gradient across the membrane.</text>
</comment>
<reference evidence="11 12" key="1">
    <citation type="submission" date="2020-03" db="EMBL/GenBank/DDBJ databases">
        <title>Propioniciclava sp. nov., isolated from Hydrophilus acuminatus.</title>
        <authorList>
            <person name="Hyun D.-W."/>
            <person name="Bae J.-W."/>
        </authorList>
    </citation>
    <scope>NUCLEOTIDE SEQUENCE [LARGE SCALE GENOMIC DNA]</scope>
    <source>
        <strain evidence="11 12">HDW11</strain>
    </source>
</reference>
<gene>
    <name evidence="8" type="primary">atpC</name>
    <name evidence="11" type="ORF">G7070_14990</name>
</gene>
<evidence type="ECO:0000256" key="3">
    <source>
        <dbReference type="ARBA" id="ARBA00022448"/>
    </source>
</evidence>
<evidence type="ECO:0000256" key="6">
    <source>
        <dbReference type="ARBA" id="ARBA00023196"/>
    </source>
</evidence>
<dbReference type="GO" id="GO:0045259">
    <property type="term" value="C:proton-transporting ATP synthase complex"/>
    <property type="evidence" value="ECO:0007669"/>
    <property type="project" value="UniProtKB-KW"/>
</dbReference>
<keyword evidence="8" id="KW-0375">Hydrogen ion transport</keyword>
<dbReference type="GO" id="GO:0005886">
    <property type="term" value="C:plasma membrane"/>
    <property type="evidence" value="ECO:0007669"/>
    <property type="project" value="UniProtKB-SubCell"/>
</dbReference>
<dbReference type="EMBL" id="CP049865">
    <property type="protein sequence ID" value="QIK73328.1"/>
    <property type="molecule type" value="Genomic_DNA"/>
</dbReference>
<dbReference type="GO" id="GO:0005524">
    <property type="term" value="F:ATP binding"/>
    <property type="evidence" value="ECO:0007669"/>
    <property type="project" value="UniProtKB-UniRule"/>
</dbReference>
<sequence length="139" mass="14823">MAFDSSPLRVEVVSADGLIWQGDAVSVVARTMEGDIGIMANHEPLLAILVPSAAEVLSVDGKREIVAVDGGFLSVSDNHVSVLSSYARLAHEISLPEAELELARAQKALEDGDISTETMQHVHRASAQVRAAKRASEKH</sequence>
<evidence type="ECO:0000256" key="5">
    <source>
        <dbReference type="ARBA" id="ARBA00023136"/>
    </source>
</evidence>
<comment type="similarity">
    <text evidence="2 8 9">Belongs to the ATPase epsilon chain family.</text>
</comment>
<evidence type="ECO:0000256" key="2">
    <source>
        <dbReference type="ARBA" id="ARBA00005712"/>
    </source>
</evidence>
<dbReference type="KEGG" id="prv:G7070_14990"/>
<dbReference type="InterPro" id="IPR036771">
    <property type="entry name" value="ATPsynth_dsu/esu_N"/>
</dbReference>
<dbReference type="InterPro" id="IPR020546">
    <property type="entry name" value="ATP_synth_F1_dsu/esu_N"/>
</dbReference>
<feature type="domain" description="ATP synthase F1 complex delta/epsilon subunit N-terminal" evidence="10">
    <location>
        <begin position="8"/>
        <end position="85"/>
    </location>
</feature>
<organism evidence="11 12">
    <name type="scientific">Propioniciclava coleopterorum</name>
    <dbReference type="NCBI Taxonomy" id="2714937"/>
    <lineage>
        <taxon>Bacteria</taxon>
        <taxon>Bacillati</taxon>
        <taxon>Actinomycetota</taxon>
        <taxon>Actinomycetes</taxon>
        <taxon>Propionibacteriales</taxon>
        <taxon>Propionibacteriaceae</taxon>
        <taxon>Propioniciclava</taxon>
    </lineage>
</organism>
<keyword evidence="5 8" id="KW-0472">Membrane</keyword>
<keyword evidence="6 8" id="KW-0139">CF(1)</keyword>
<dbReference type="SUPFAM" id="SSF51344">
    <property type="entry name" value="Epsilon subunit of F1F0-ATP synthase N-terminal domain"/>
    <property type="match status" value="1"/>
</dbReference>
<dbReference type="RefSeq" id="WP_166234397.1">
    <property type="nucleotide sequence ID" value="NZ_CP049865.1"/>
</dbReference>
<evidence type="ECO:0000256" key="9">
    <source>
        <dbReference type="RuleBase" id="RU003656"/>
    </source>
</evidence>
<evidence type="ECO:0000313" key="11">
    <source>
        <dbReference type="EMBL" id="QIK73328.1"/>
    </source>
</evidence>